<gene>
    <name evidence="2" type="ORF">CO054_02245</name>
</gene>
<protein>
    <submittedName>
        <fullName evidence="2">Uncharacterized protein</fullName>
    </submittedName>
</protein>
<sequence length="61" mass="6812">MRARKPLIAGRDTNKEGEGEKADTPERASFKSQNKRKAVPPKGLGNRKCSIGRRGTRSRNF</sequence>
<evidence type="ECO:0000313" key="3">
    <source>
        <dbReference type="Proteomes" id="UP000229816"/>
    </source>
</evidence>
<proteinExistence type="predicted"/>
<dbReference type="Proteomes" id="UP000229816">
    <property type="component" value="Unassembled WGS sequence"/>
</dbReference>
<dbReference type="EMBL" id="PFSF01000046">
    <property type="protein sequence ID" value="PJC28052.1"/>
    <property type="molecule type" value="Genomic_DNA"/>
</dbReference>
<organism evidence="2 3">
    <name type="scientific">Candidatus Shapirobacteria bacterium CG_4_9_14_0_2_um_filter_39_11</name>
    <dbReference type="NCBI Taxonomy" id="1974478"/>
    <lineage>
        <taxon>Bacteria</taxon>
        <taxon>Candidatus Shapironibacteriota</taxon>
    </lineage>
</organism>
<reference evidence="3" key="1">
    <citation type="submission" date="2017-09" db="EMBL/GenBank/DDBJ databases">
        <title>Depth-based differentiation of microbial function through sediment-hosted aquifers and enrichment of novel symbionts in the deep terrestrial subsurface.</title>
        <authorList>
            <person name="Probst A.J."/>
            <person name="Ladd B."/>
            <person name="Jarett J.K."/>
            <person name="Geller-Mcgrath D.E."/>
            <person name="Sieber C.M.K."/>
            <person name="Emerson J.B."/>
            <person name="Anantharaman K."/>
            <person name="Thomas B.C."/>
            <person name="Malmstrom R."/>
            <person name="Stieglmeier M."/>
            <person name="Klingl A."/>
            <person name="Woyke T."/>
            <person name="Ryan C.M."/>
            <person name="Banfield J.F."/>
        </authorList>
    </citation>
    <scope>NUCLEOTIDE SEQUENCE [LARGE SCALE GENOMIC DNA]</scope>
</reference>
<evidence type="ECO:0000313" key="2">
    <source>
        <dbReference type="EMBL" id="PJC28052.1"/>
    </source>
</evidence>
<evidence type="ECO:0000256" key="1">
    <source>
        <dbReference type="SAM" id="MobiDB-lite"/>
    </source>
</evidence>
<feature type="compositionally biased region" description="Basic residues" evidence="1">
    <location>
        <begin position="50"/>
        <end position="61"/>
    </location>
</feature>
<feature type="region of interest" description="Disordered" evidence="1">
    <location>
        <begin position="1"/>
        <end position="61"/>
    </location>
</feature>
<dbReference type="AlphaFoldDB" id="A0A2M8ESF9"/>
<feature type="compositionally biased region" description="Basic and acidic residues" evidence="1">
    <location>
        <begin position="12"/>
        <end position="29"/>
    </location>
</feature>
<name>A0A2M8ESF9_9BACT</name>
<comment type="caution">
    <text evidence="2">The sequence shown here is derived from an EMBL/GenBank/DDBJ whole genome shotgun (WGS) entry which is preliminary data.</text>
</comment>
<accession>A0A2M8ESF9</accession>